<keyword evidence="1" id="KW-0812">Transmembrane</keyword>
<keyword evidence="1" id="KW-0472">Membrane</keyword>
<dbReference type="NCBIfam" id="NF037970">
    <property type="entry name" value="vanZ_1"/>
    <property type="match status" value="1"/>
</dbReference>
<dbReference type="RefSeq" id="WP_132009906.1">
    <property type="nucleotide sequence ID" value="NZ_JABUHM010000013.1"/>
</dbReference>
<dbReference type="AlphaFoldDB" id="A0A4R2B786"/>
<evidence type="ECO:0000313" key="4">
    <source>
        <dbReference type="Proteomes" id="UP000295689"/>
    </source>
</evidence>
<feature type="transmembrane region" description="Helical" evidence="1">
    <location>
        <begin position="55"/>
        <end position="72"/>
    </location>
</feature>
<dbReference type="EMBL" id="SLVV01000011">
    <property type="protein sequence ID" value="TCN22213.1"/>
    <property type="molecule type" value="Genomic_DNA"/>
</dbReference>
<feature type="transmembrane region" description="Helical" evidence="1">
    <location>
        <begin position="108"/>
        <end position="126"/>
    </location>
</feature>
<keyword evidence="1" id="KW-1133">Transmembrane helix</keyword>
<proteinExistence type="predicted"/>
<keyword evidence="4" id="KW-1185">Reference proteome</keyword>
<accession>A0A4R2B786</accession>
<protein>
    <submittedName>
        <fullName evidence="3">VanZ family protein</fullName>
    </submittedName>
</protein>
<feature type="domain" description="VanZ-like" evidence="2">
    <location>
        <begin position="6"/>
        <end position="123"/>
    </location>
</feature>
<evidence type="ECO:0000313" key="3">
    <source>
        <dbReference type="EMBL" id="TCN22213.1"/>
    </source>
</evidence>
<organism evidence="3 4">
    <name type="scientific">Mesobacillus foraminis</name>
    <dbReference type="NCBI Taxonomy" id="279826"/>
    <lineage>
        <taxon>Bacteria</taxon>
        <taxon>Bacillati</taxon>
        <taxon>Bacillota</taxon>
        <taxon>Bacilli</taxon>
        <taxon>Bacillales</taxon>
        <taxon>Bacillaceae</taxon>
        <taxon>Mesobacillus</taxon>
    </lineage>
</organism>
<feature type="transmembrane region" description="Helical" evidence="1">
    <location>
        <begin position="77"/>
        <end position="96"/>
    </location>
</feature>
<gene>
    <name evidence="3" type="ORF">EV146_11150</name>
</gene>
<comment type="caution">
    <text evidence="3">The sequence shown here is derived from an EMBL/GenBank/DDBJ whole genome shotgun (WGS) entry which is preliminary data.</text>
</comment>
<dbReference type="InterPro" id="IPR006976">
    <property type="entry name" value="VanZ-like"/>
</dbReference>
<dbReference type="Pfam" id="PF04892">
    <property type="entry name" value="VanZ"/>
    <property type="match status" value="1"/>
</dbReference>
<name>A0A4R2B786_9BACI</name>
<evidence type="ECO:0000256" key="1">
    <source>
        <dbReference type="SAM" id="Phobius"/>
    </source>
</evidence>
<feature type="transmembrane region" description="Helical" evidence="1">
    <location>
        <begin position="5"/>
        <end position="25"/>
    </location>
</feature>
<evidence type="ECO:0000259" key="2">
    <source>
        <dbReference type="Pfam" id="PF04892"/>
    </source>
</evidence>
<reference evidence="3 4" key="1">
    <citation type="journal article" date="2015" name="Stand. Genomic Sci.">
        <title>Genomic Encyclopedia of Bacterial and Archaeal Type Strains, Phase III: the genomes of soil and plant-associated and newly described type strains.</title>
        <authorList>
            <person name="Whitman W.B."/>
            <person name="Woyke T."/>
            <person name="Klenk H.P."/>
            <person name="Zhou Y."/>
            <person name="Lilburn T.G."/>
            <person name="Beck B.J."/>
            <person name="De Vos P."/>
            <person name="Vandamme P."/>
            <person name="Eisen J.A."/>
            <person name="Garrity G."/>
            <person name="Hugenholtz P."/>
            <person name="Kyrpides N.C."/>
        </authorList>
    </citation>
    <scope>NUCLEOTIDE SEQUENCE [LARGE SCALE GENOMIC DNA]</scope>
    <source>
        <strain evidence="3 4">CV53</strain>
    </source>
</reference>
<sequence length="141" mass="16163">MKKRYILLVGIWCIIIFAFASSRFYNGENTLMYIQILFGLDYNQAEVLNAFVRKGAHVFIFGTLAVIIYFMLKRRFFFLPLGVTTLFAIADEYNQSLVPGRTALVSDVLLDSLAAFLFLVIARRYFADSKGKNLSYDVTKE</sequence>
<dbReference type="Proteomes" id="UP000295689">
    <property type="component" value="Unassembled WGS sequence"/>
</dbReference>